<dbReference type="InterPro" id="IPR006214">
    <property type="entry name" value="Bax_inhibitor_1-related"/>
</dbReference>
<reference evidence="7" key="1">
    <citation type="journal article" date="2021" name="Proc. Natl. Acad. Sci. U.S.A.">
        <title>Three genomes in the algal genus Volvox reveal the fate of a haploid sex-determining region after a transition to homothallism.</title>
        <authorList>
            <person name="Yamamoto K."/>
            <person name="Hamaji T."/>
            <person name="Kawai-Toyooka H."/>
            <person name="Matsuzaki R."/>
            <person name="Takahashi F."/>
            <person name="Nishimura Y."/>
            <person name="Kawachi M."/>
            <person name="Noguchi H."/>
            <person name="Minakuchi Y."/>
            <person name="Umen J.G."/>
            <person name="Toyoda A."/>
            <person name="Nozaki H."/>
        </authorList>
    </citation>
    <scope>NUCLEOTIDE SEQUENCE</scope>
    <source>
        <strain evidence="7">NIES-3780</strain>
    </source>
</reference>
<dbReference type="Proteomes" id="UP000747399">
    <property type="component" value="Unassembled WGS sequence"/>
</dbReference>
<feature type="transmembrane region" description="Helical" evidence="6">
    <location>
        <begin position="118"/>
        <end position="138"/>
    </location>
</feature>
<protein>
    <recommendedName>
        <fullName evidence="9">Bax inhibitor 1</fullName>
    </recommendedName>
</protein>
<name>A0A8J4BR88_9CHLO</name>
<evidence type="ECO:0000256" key="3">
    <source>
        <dbReference type="ARBA" id="ARBA00022692"/>
    </source>
</evidence>
<feature type="transmembrane region" description="Helical" evidence="6">
    <location>
        <begin position="213"/>
        <end position="232"/>
    </location>
</feature>
<dbReference type="PANTHER" id="PTHR23291">
    <property type="entry name" value="BAX INHIBITOR-RELATED"/>
    <property type="match status" value="1"/>
</dbReference>
<feature type="transmembrane region" description="Helical" evidence="6">
    <location>
        <begin position="60"/>
        <end position="78"/>
    </location>
</feature>
<organism evidence="7 8">
    <name type="scientific">Volvox africanus</name>
    <dbReference type="NCBI Taxonomy" id="51714"/>
    <lineage>
        <taxon>Eukaryota</taxon>
        <taxon>Viridiplantae</taxon>
        <taxon>Chlorophyta</taxon>
        <taxon>core chlorophytes</taxon>
        <taxon>Chlorophyceae</taxon>
        <taxon>CS clade</taxon>
        <taxon>Chlamydomonadales</taxon>
        <taxon>Volvocaceae</taxon>
        <taxon>Volvox</taxon>
    </lineage>
</organism>
<sequence>MDALERLIGRRWEGVTLDSFFKFGHLARPVQKHLQRVYATLGVALAISALGCLTDIHYNIAGFLTYVTAIGCMLGLTLTPSDPGTLNKRYAMLAGFSFCQGAALGKLVGLGLGVDPSIVLTAFLGTMAVFVSFTLAALMSARRSFLFLGGWLASAVMGLGVLRLSSWLLGIRTVSFQAEIYFGLLIFAVYVLLDTQLIVEKAAAGYMDPVRSALDLLVDILAIFVRILVIQLKKNADRVQRQNESQNRRKRD</sequence>
<feature type="transmembrane region" description="Helical" evidence="6">
    <location>
        <begin position="90"/>
        <end position="112"/>
    </location>
</feature>
<accession>A0A8J4BR88</accession>
<keyword evidence="4 6" id="KW-1133">Transmembrane helix</keyword>
<evidence type="ECO:0000256" key="4">
    <source>
        <dbReference type="ARBA" id="ARBA00022989"/>
    </source>
</evidence>
<dbReference type="PANTHER" id="PTHR23291:SF32">
    <property type="entry name" value="BAX INHIBITOR 1"/>
    <property type="match status" value="1"/>
</dbReference>
<evidence type="ECO:0000256" key="1">
    <source>
        <dbReference type="ARBA" id="ARBA00004141"/>
    </source>
</evidence>
<keyword evidence="3 6" id="KW-0812">Transmembrane</keyword>
<feature type="transmembrane region" description="Helical" evidence="6">
    <location>
        <begin position="174"/>
        <end position="193"/>
    </location>
</feature>
<evidence type="ECO:0000256" key="2">
    <source>
        <dbReference type="ARBA" id="ARBA00010350"/>
    </source>
</evidence>
<keyword evidence="5 6" id="KW-0472">Membrane</keyword>
<keyword evidence="8" id="KW-1185">Reference proteome</keyword>
<comment type="similarity">
    <text evidence="2 6">Belongs to the BI1 family.</text>
</comment>
<evidence type="ECO:0000313" key="8">
    <source>
        <dbReference type="Proteomes" id="UP000747399"/>
    </source>
</evidence>
<dbReference type="Pfam" id="PF01027">
    <property type="entry name" value="Bax1-I"/>
    <property type="match status" value="1"/>
</dbReference>
<dbReference type="GO" id="GO:0016020">
    <property type="term" value="C:membrane"/>
    <property type="evidence" value="ECO:0007669"/>
    <property type="project" value="UniProtKB-SubCell"/>
</dbReference>
<comment type="caution">
    <text evidence="7">The sequence shown here is derived from an EMBL/GenBank/DDBJ whole genome shotgun (WGS) entry which is preliminary data.</text>
</comment>
<dbReference type="AlphaFoldDB" id="A0A8J4BR88"/>
<evidence type="ECO:0008006" key="9">
    <source>
        <dbReference type="Google" id="ProtNLM"/>
    </source>
</evidence>
<comment type="subcellular location">
    <subcellularLocation>
        <location evidence="1">Membrane</location>
        <topology evidence="1">Multi-pass membrane protein</topology>
    </subcellularLocation>
</comment>
<dbReference type="EMBL" id="BNCO01000077">
    <property type="protein sequence ID" value="GIL65633.1"/>
    <property type="molecule type" value="Genomic_DNA"/>
</dbReference>
<proteinExistence type="inferred from homology"/>
<evidence type="ECO:0000256" key="5">
    <source>
        <dbReference type="ARBA" id="ARBA00023136"/>
    </source>
</evidence>
<evidence type="ECO:0000256" key="6">
    <source>
        <dbReference type="RuleBase" id="RU004379"/>
    </source>
</evidence>
<feature type="transmembrane region" description="Helical" evidence="6">
    <location>
        <begin position="145"/>
        <end position="168"/>
    </location>
</feature>
<dbReference type="CDD" id="cd10430">
    <property type="entry name" value="BI-1"/>
    <property type="match status" value="1"/>
</dbReference>
<gene>
    <name evidence="7" type="ORF">Vafri_19216</name>
</gene>
<evidence type="ECO:0000313" key="7">
    <source>
        <dbReference type="EMBL" id="GIL65633.1"/>
    </source>
</evidence>